<dbReference type="PRINTS" id="PR00990">
    <property type="entry name" value="RIBOKINASE"/>
</dbReference>
<dbReference type="Gene3D" id="3.40.1190.20">
    <property type="match status" value="1"/>
</dbReference>
<dbReference type="InterPro" id="IPR002139">
    <property type="entry name" value="Ribo/fructo_kinase"/>
</dbReference>
<comment type="similarity">
    <text evidence="1">Belongs to the carbohydrate kinase PfkB family.</text>
</comment>
<evidence type="ECO:0000256" key="2">
    <source>
        <dbReference type="ARBA" id="ARBA00022679"/>
    </source>
</evidence>
<dbReference type="PANTHER" id="PTHR43085:SF15">
    <property type="entry name" value="2-DEHYDRO-3-DEOXYGLUCONOKINASE"/>
    <property type="match status" value="1"/>
</dbReference>
<dbReference type="AlphaFoldDB" id="A0A917QCJ6"/>
<dbReference type="GO" id="GO:0019698">
    <property type="term" value="P:D-galacturonate catabolic process"/>
    <property type="evidence" value="ECO:0007669"/>
    <property type="project" value="TreeGrafter"/>
</dbReference>
<dbReference type="Proteomes" id="UP000600449">
    <property type="component" value="Unassembled WGS sequence"/>
</dbReference>
<reference evidence="5 6" key="1">
    <citation type="journal article" date="2014" name="Int. J. Syst. Evol. Microbiol.">
        <title>Complete genome sequence of Corynebacterium casei LMG S-19264T (=DSM 44701T), isolated from a smear-ripened cheese.</title>
        <authorList>
            <consortium name="US DOE Joint Genome Institute (JGI-PGF)"/>
            <person name="Walter F."/>
            <person name="Albersmeier A."/>
            <person name="Kalinowski J."/>
            <person name="Ruckert C."/>
        </authorList>
    </citation>
    <scope>NUCLEOTIDE SEQUENCE [LARGE SCALE GENOMIC DNA]</scope>
    <source>
        <strain evidence="5 6">CGMCC 1.9161</strain>
    </source>
</reference>
<evidence type="ECO:0000313" key="6">
    <source>
        <dbReference type="Proteomes" id="UP000600449"/>
    </source>
</evidence>
<name>A0A917QCJ6_9HYPH</name>
<keyword evidence="6" id="KW-1185">Reference proteome</keyword>
<keyword evidence="2" id="KW-0808">Transferase</keyword>
<dbReference type="InterPro" id="IPR029056">
    <property type="entry name" value="Ribokinase-like"/>
</dbReference>
<keyword evidence="3" id="KW-0418">Kinase</keyword>
<dbReference type="EMBL" id="BMMF01000010">
    <property type="protein sequence ID" value="GGK44015.1"/>
    <property type="molecule type" value="Genomic_DNA"/>
</dbReference>
<dbReference type="CDD" id="cd01166">
    <property type="entry name" value="KdgK"/>
    <property type="match status" value="1"/>
</dbReference>
<dbReference type="SUPFAM" id="SSF53613">
    <property type="entry name" value="Ribokinase-like"/>
    <property type="match status" value="1"/>
</dbReference>
<comment type="caution">
    <text evidence="5">The sequence shown here is derived from an EMBL/GenBank/DDBJ whole genome shotgun (WGS) entry which is preliminary data.</text>
</comment>
<dbReference type="GO" id="GO:0006974">
    <property type="term" value="P:DNA damage response"/>
    <property type="evidence" value="ECO:0007669"/>
    <property type="project" value="TreeGrafter"/>
</dbReference>
<evidence type="ECO:0000313" key="5">
    <source>
        <dbReference type="EMBL" id="GGK44015.1"/>
    </source>
</evidence>
<gene>
    <name evidence="5" type="ORF">GCM10011322_33830</name>
</gene>
<dbReference type="GO" id="GO:0005829">
    <property type="term" value="C:cytosol"/>
    <property type="evidence" value="ECO:0007669"/>
    <property type="project" value="TreeGrafter"/>
</dbReference>
<evidence type="ECO:0000256" key="1">
    <source>
        <dbReference type="ARBA" id="ARBA00010688"/>
    </source>
</evidence>
<feature type="domain" description="Carbohydrate kinase PfkB" evidence="4">
    <location>
        <begin position="25"/>
        <end position="301"/>
    </location>
</feature>
<dbReference type="Pfam" id="PF00294">
    <property type="entry name" value="PfkB"/>
    <property type="match status" value="1"/>
</dbReference>
<dbReference type="GO" id="GO:0042840">
    <property type="term" value="P:D-glucuronate catabolic process"/>
    <property type="evidence" value="ECO:0007669"/>
    <property type="project" value="TreeGrafter"/>
</dbReference>
<accession>A0A917QCJ6</accession>
<evidence type="ECO:0000256" key="3">
    <source>
        <dbReference type="ARBA" id="ARBA00022777"/>
    </source>
</evidence>
<dbReference type="RefSeq" id="WP_188914431.1">
    <property type="nucleotide sequence ID" value="NZ_BMMF01000010.1"/>
</dbReference>
<sequence>MTEKTIDILSIGEPLMELAETGTAEGRLYAPGFGGDCSNVAIAAARQGARAAMATAVGDDTFGQAFLDLWEKEGVDTSAVIRRAGERTGVYFISYGPDGHDFSYYRQGSAASLVSVAELPREAIARARIVHASGISQAISPSCTDAVFAAMRTAREAGALVSYDTNLRLRLWPLDRARAIIQAAAGMADIVLPGLDDARQLTGLDRPEEICADYLRLGARVVALTLGKDGAMIATGEGAPTVIPARRVDAIDATGAGDAFDGAFLAEYLRHGDALRAGAYANAAAALSTTGIGAVAPLPTRERVEAFLADR</sequence>
<dbReference type="GO" id="GO:0008673">
    <property type="term" value="F:2-dehydro-3-deoxygluconokinase activity"/>
    <property type="evidence" value="ECO:0007669"/>
    <property type="project" value="TreeGrafter"/>
</dbReference>
<dbReference type="PANTHER" id="PTHR43085">
    <property type="entry name" value="HEXOKINASE FAMILY MEMBER"/>
    <property type="match status" value="1"/>
</dbReference>
<dbReference type="InterPro" id="IPR050306">
    <property type="entry name" value="PfkB_Carbo_kinase"/>
</dbReference>
<protein>
    <submittedName>
        <fullName evidence="5">2-dehydro-3-deoxygluconokinase</fullName>
    </submittedName>
</protein>
<organism evidence="5 6">
    <name type="scientific">Salinarimonas ramus</name>
    <dbReference type="NCBI Taxonomy" id="690164"/>
    <lineage>
        <taxon>Bacteria</taxon>
        <taxon>Pseudomonadati</taxon>
        <taxon>Pseudomonadota</taxon>
        <taxon>Alphaproteobacteria</taxon>
        <taxon>Hyphomicrobiales</taxon>
        <taxon>Salinarimonadaceae</taxon>
        <taxon>Salinarimonas</taxon>
    </lineage>
</organism>
<dbReference type="InterPro" id="IPR011611">
    <property type="entry name" value="PfkB_dom"/>
</dbReference>
<proteinExistence type="inferred from homology"/>
<evidence type="ECO:0000259" key="4">
    <source>
        <dbReference type="Pfam" id="PF00294"/>
    </source>
</evidence>